<dbReference type="Pfam" id="PF02518">
    <property type="entry name" value="HATPase_c"/>
    <property type="match status" value="1"/>
</dbReference>
<dbReference type="Gene3D" id="6.10.340.10">
    <property type="match status" value="1"/>
</dbReference>
<evidence type="ECO:0000256" key="5">
    <source>
        <dbReference type="ARBA" id="ARBA00022553"/>
    </source>
</evidence>
<reference evidence="17 18" key="1">
    <citation type="submission" date="2022-09" db="EMBL/GenBank/DDBJ databases">
        <authorList>
            <person name="Han X.L."/>
            <person name="Wang Q."/>
            <person name="Lu T."/>
        </authorList>
    </citation>
    <scope>NUCLEOTIDE SEQUENCE [LARGE SCALE GENOMIC DNA]</scope>
    <source>
        <strain evidence="17 18">WQ 127069</strain>
    </source>
</reference>
<organism evidence="17 18">
    <name type="scientific">Paenibacillus baimaensis</name>
    <dbReference type="NCBI Taxonomy" id="2982185"/>
    <lineage>
        <taxon>Bacteria</taxon>
        <taxon>Bacillati</taxon>
        <taxon>Bacillota</taxon>
        <taxon>Bacilli</taxon>
        <taxon>Bacillales</taxon>
        <taxon>Paenibacillaceae</taxon>
        <taxon>Paenibacillus</taxon>
    </lineage>
</organism>
<keyword evidence="4" id="KW-1003">Cell membrane</keyword>
<evidence type="ECO:0000256" key="12">
    <source>
        <dbReference type="ARBA" id="ARBA00023012"/>
    </source>
</evidence>
<protein>
    <recommendedName>
        <fullName evidence="3">histidine kinase</fullName>
        <ecNumber evidence="3">2.7.13.3</ecNumber>
    </recommendedName>
</protein>
<proteinExistence type="predicted"/>
<dbReference type="InterPro" id="IPR005467">
    <property type="entry name" value="His_kinase_dom"/>
</dbReference>
<dbReference type="InterPro" id="IPR003661">
    <property type="entry name" value="HisK_dim/P_dom"/>
</dbReference>
<evidence type="ECO:0000256" key="13">
    <source>
        <dbReference type="ARBA" id="ARBA00023136"/>
    </source>
</evidence>
<keyword evidence="6" id="KW-0808">Transferase</keyword>
<evidence type="ECO:0000256" key="4">
    <source>
        <dbReference type="ARBA" id="ARBA00022475"/>
    </source>
</evidence>
<evidence type="ECO:0000256" key="9">
    <source>
        <dbReference type="ARBA" id="ARBA00022777"/>
    </source>
</evidence>
<evidence type="ECO:0000256" key="8">
    <source>
        <dbReference type="ARBA" id="ARBA00022741"/>
    </source>
</evidence>
<dbReference type="GO" id="GO:0016301">
    <property type="term" value="F:kinase activity"/>
    <property type="evidence" value="ECO:0007669"/>
    <property type="project" value="UniProtKB-KW"/>
</dbReference>
<dbReference type="InterPro" id="IPR004358">
    <property type="entry name" value="Sig_transdc_His_kin-like_C"/>
</dbReference>
<evidence type="ECO:0000256" key="14">
    <source>
        <dbReference type="SAM" id="Phobius"/>
    </source>
</evidence>
<dbReference type="PANTHER" id="PTHR45528">
    <property type="entry name" value="SENSOR HISTIDINE KINASE CPXA"/>
    <property type="match status" value="1"/>
</dbReference>
<evidence type="ECO:0000256" key="6">
    <source>
        <dbReference type="ARBA" id="ARBA00022679"/>
    </source>
</evidence>
<gene>
    <name evidence="17" type="ORF">OB236_07665</name>
</gene>
<accession>A0ABT2UBK5</accession>
<dbReference type="SUPFAM" id="SSF55874">
    <property type="entry name" value="ATPase domain of HSP90 chaperone/DNA topoisomerase II/histidine kinase"/>
    <property type="match status" value="1"/>
</dbReference>
<keyword evidence="7 14" id="KW-0812">Transmembrane</keyword>
<keyword evidence="8" id="KW-0547">Nucleotide-binding</keyword>
<dbReference type="Gene3D" id="3.30.565.10">
    <property type="entry name" value="Histidine kinase-like ATPase, C-terminal domain"/>
    <property type="match status" value="1"/>
</dbReference>
<dbReference type="SUPFAM" id="SSF47384">
    <property type="entry name" value="Homodimeric domain of signal transducing histidine kinase"/>
    <property type="match status" value="1"/>
</dbReference>
<dbReference type="InterPro" id="IPR050398">
    <property type="entry name" value="HssS/ArlS-like"/>
</dbReference>
<keyword evidence="12" id="KW-0902">Two-component regulatory system</keyword>
<evidence type="ECO:0000259" key="16">
    <source>
        <dbReference type="PROSITE" id="PS50885"/>
    </source>
</evidence>
<dbReference type="InterPro" id="IPR036890">
    <property type="entry name" value="HATPase_C_sf"/>
</dbReference>
<dbReference type="PRINTS" id="PR00344">
    <property type="entry name" value="BCTRLSENSOR"/>
</dbReference>
<name>A0ABT2UBK5_9BACL</name>
<feature type="transmembrane region" description="Helical" evidence="14">
    <location>
        <begin position="12"/>
        <end position="31"/>
    </location>
</feature>
<dbReference type="Pfam" id="PF00672">
    <property type="entry name" value="HAMP"/>
    <property type="match status" value="1"/>
</dbReference>
<evidence type="ECO:0000256" key="2">
    <source>
        <dbReference type="ARBA" id="ARBA00004651"/>
    </source>
</evidence>
<dbReference type="PROSITE" id="PS50885">
    <property type="entry name" value="HAMP"/>
    <property type="match status" value="1"/>
</dbReference>
<comment type="caution">
    <text evidence="17">The sequence shown here is derived from an EMBL/GenBank/DDBJ whole genome shotgun (WGS) entry which is preliminary data.</text>
</comment>
<feature type="domain" description="Histidine kinase" evidence="15">
    <location>
        <begin position="148"/>
        <end position="364"/>
    </location>
</feature>
<dbReference type="RefSeq" id="WP_262683401.1">
    <property type="nucleotide sequence ID" value="NZ_JAOQIO010000016.1"/>
</dbReference>
<dbReference type="SMART" id="SM00304">
    <property type="entry name" value="HAMP"/>
    <property type="match status" value="1"/>
</dbReference>
<evidence type="ECO:0000256" key="11">
    <source>
        <dbReference type="ARBA" id="ARBA00022989"/>
    </source>
</evidence>
<comment type="subcellular location">
    <subcellularLocation>
        <location evidence="2">Cell membrane</location>
        <topology evidence="2">Multi-pass membrane protein</topology>
    </subcellularLocation>
</comment>
<evidence type="ECO:0000256" key="1">
    <source>
        <dbReference type="ARBA" id="ARBA00000085"/>
    </source>
</evidence>
<feature type="domain" description="HAMP" evidence="16">
    <location>
        <begin position="88"/>
        <end position="133"/>
    </location>
</feature>
<dbReference type="Proteomes" id="UP001652445">
    <property type="component" value="Unassembled WGS sequence"/>
</dbReference>
<evidence type="ECO:0000259" key="15">
    <source>
        <dbReference type="PROSITE" id="PS50109"/>
    </source>
</evidence>
<dbReference type="EMBL" id="JAOQIO010000016">
    <property type="protein sequence ID" value="MCU6792002.1"/>
    <property type="molecule type" value="Genomic_DNA"/>
</dbReference>
<dbReference type="CDD" id="cd06225">
    <property type="entry name" value="HAMP"/>
    <property type="match status" value="1"/>
</dbReference>
<dbReference type="InterPro" id="IPR003594">
    <property type="entry name" value="HATPase_dom"/>
</dbReference>
<evidence type="ECO:0000313" key="18">
    <source>
        <dbReference type="Proteomes" id="UP001652445"/>
    </source>
</evidence>
<dbReference type="Pfam" id="PF00512">
    <property type="entry name" value="HisKA"/>
    <property type="match status" value="1"/>
</dbReference>
<dbReference type="InterPro" id="IPR036097">
    <property type="entry name" value="HisK_dim/P_sf"/>
</dbReference>
<evidence type="ECO:0000256" key="7">
    <source>
        <dbReference type="ARBA" id="ARBA00022692"/>
    </source>
</evidence>
<dbReference type="SMART" id="SM00388">
    <property type="entry name" value="HisKA"/>
    <property type="match status" value="1"/>
</dbReference>
<dbReference type="InterPro" id="IPR003660">
    <property type="entry name" value="HAMP_dom"/>
</dbReference>
<keyword evidence="10" id="KW-0067">ATP-binding</keyword>
<dbReference type="CDD" id="cd00082">
    <property type="entry name" value="HisKA"/>
    <property type="match status" value="1"/>
</dbReference>
<keyword evidence="9 17" id="KW-0418">Kinase</keyword>
<dbReference type="PROSITE" id="PS50109">
    <property type="entry name" value="HIS_KIN"/>
    <property type="match status" value="1"/>
</dbReference>
<dbReference type="EC" id="2.7.13.3" evidence="3"/>
<dbReference type="SMART" id="SM00387">
    <property type="entry name" value="HATPase_c"/>
    <property type="match status" value="1"/>
</dbReference>
<evidence type="ECO:0000313" key="17">
    <source>
        <dbReference type="EMBL" id="MCU6792002.1"/>
    </source>
</evidence>
<keyword evidence="5" id="KW-0597">Phosphoprotein</keyword>
<dbReference type="Gene3D" id="1.10.287.130">
    <property type="match status" value="1"/>
</dbReference>
<evidence type="ECO:0000256" key="3">
    <source>
        <dbReference type="ARBA" id="ARBA00012438"/>
    </source>
</evidence>
<keyword evidence="18" id="KW-1185">Reference proteome</keyword>
<keyword evidence="11 14" id="KW-1133">Transmembrane helix</keyword>
<sequence>MDKKLRSFRSKMILLLGLSMILSGIITYVVYKALQLYYHSQVRYGDSLAYIRLFVNRIGDVNFFLLIFVPLAIMFFFFLTKPYAAYFHKISNGIHHLANGDFKNRVHISAGDEFGDIAKDINLASEKLQAAVERGDFAESSKDQLVLNLAHDLRTPLTSVLGYLDFILKDDQLTEEQIKHYTSIAFTKSQRLEKLIDELFEIARMNYGMLPIVKEEIDLSELLIQVNEELYPVLEKNQLIARLNVAPHLNMWGDGELLARGFQNLLTNAIRYGSDGQFVDINGYLDAGEVVVQVVNYGDCIDPEELPHIFEMFYIGDQARSHQGGSTGLGLFITKNIVSQHHGTVTVQSSLIRTVFEVRLPREHTTT</sequence>
<dbReference type="PANTHER" id="PTHR45528:SF1">
    <property type="entry name" value="SENSOR HISTIDINE KINASE CPXA"/>
    <property type="match status" value="1"/>
</dbReference>
<keyword evidence="13 14" id="KW-0472">Membrane</keyword>
<comment type="catalytic activity">
    <reaction evidence="1">
        <text>ATP + protein L-histidine = ADP + protein N-phospho-L-histidine.</text>
        <dbReference type="EC" id="2.7.13.3"/>
    </reaction>
</comment>
<feature type="transmembrane region" description="Helical" evidence="14">
    <location>
        <begin position="61"/>
        <end position="79"/>
    </location>
</feature>
<evidence type="ECO:0000256" key="10">
    <source>
        <dbReference type="ARBA" id="ARBA00022840"/>
    </source>
</evidence>